<dbReference type="EnsemblPlants" id="Solyc07g025430.1.1">
    <property type="protein sequence ID" value="Solyc07g025430.1.1.1"/>
    <property type="gene ID" value="Solyc07g025430.1"/>
</dbReference>
<evidence type="ECO:0000256" key="1">
    <source>
        <dbReference type="SAM" id="MobiDB-lite"/>
    </source>
</evidence>
<accession>A0A3Q7H6W7</accession>
<evidence type="ECO:0000313" key="3">
    <source>
        <dbReference type="Proteomes" id="UP000004994"/>
    </source>
</evidence>
<keyword evidence="3" id="KW-1185">Reference proteome</keyword>
<proteinExistence type="predicted"/>
<reference evidence="2" key="2">
    <citation type="submission" date="2019-01" db="UniProtKB">
        <authorList>
            <consortium name="EnsemblPlants"/>
        </authorList>
    </citation>
    <scope>IDENTIFICATION</scope>
    <source>
        <strain evidence="2">cv. Heinz 1706</strain>
    </source>
</reference>
<dbReference type="PaxDb" id="4081-Solyc07g025430.1.1"/>
<dbReference type="InParanoid" id="A0A3Q7H6W7"/>
<organism evidence="2">
    <name type="scientific">Solanum lycopersicum</name>
    <name type="common">Tomato</name>
    <name type="synonym">Lycopersicon esculentum</name>
    <dbReference type="NCBI Taxonomy" id="4081"/>
    <lineage>
        <taxon>Eukaryota</taxon>
        <taxon>Viridiplantae</taxon>
        <taxon>Streptophyta</taxon>
        <taxon>Embryophyta</taxon>
        <taxon>Tracheophyta</taxon>
        <taxon>Spermatophyta</taxon>
        <taxon>Magnoliopsida</taxon>
        <taxon>eudicotyledons</taxon>
        <taxon>Gunneridae</taxon>
        <taxon>Pentapetalae</taxon>
        <taxon>asterids</taxon>
        <taxon>lamiids</taxon>
        <taxon>Solanales</taxon>
        <taxon>Solanaceae</taxon>
        <taxon>Solanoideae</taxon>
        <taxon>Solaneae</taxon>
        <taxon>Solanum</taxon>
        <taxon>Solanum subgen. Lycopersicon</taxon>
    </lineage>
</organism>
<dbReference type="AlphaFoldDB" id="A0A3Q7H6W7"/>
<reference evidence="2" key="1">
    <citation type="journal article" date="2012" name="Nature">
        <title>The tomato genome sequence provides insights into fleshy fruit evolution.</title>
        <authorList>
            <consortium name="Tomato Genome Consortium"/>
        </authorList>
    </citation>
    <scope>NUCLEOTIDE SEQUENCE [LARGE SCALE GENOMIC DNA]</scope>
    <source>
        <strain evidence="2">cv. Heinz 1706</strain>
    </source>
</reference>
<sequence>MELHSEGWVDVRECIELRAPTRSSSPTPLKHETDDSIQDTPHTVTIKYKQHGKLVLQDQERHRKGVAFICKKENLEFLVRAAS</sequence>
<evidence type="ECO:0000313" key="2">
    <source>
        <dbReference type="EnsemblPlants" id="Solyc07g025430.1.1.1"/>
    </source>
</evidence>
<dbReference type="Proteomes" id="UP000004994">
    <property type="component" value="Chromosome 7"/>
</dbReference>
<name>A0A3Q7H6W7_SOLLC</name>
<feature type="region of interest" description="Disordered" evidence="1">
    <location>
        <begin position="19"/>
        <end position="42"/>
    </location>
</feature>
<protein>
    <submittedName>
        <fullName evidence="2">Uncharacterized protein</fullName>
    </submittedName>
</protein>
<dbReference type="Gramene" id="Solyc07g025430.1.1">
    <property type="protein sequence ID" value="Solyc07g025430.1.1.1"/>
    <property type="gene ID" value="Solyc07g025430.1"/>
</dbReference>